<evidence type="ECO:0000313" key="7">
    <source>
        <dbReference type="EMBL" id="RAW00691.1"/>
    </source>
</evidence>
<dbReference type="GO" id="GO:0020037">
    <property type="term" value="F:heme binding"/>
    <property type="evidence" value="ECO:0007669"/>
    <property type="project" value="InterPro"/>
</dbReference>
<dbReference type="Pfam" id="PF00034">
    <property type="entry name" value="Cytochrom_C"/>
    <property type="match status" value="1"/>
</dbReference>
<evidence type="ECO:0000256" key="4">
    <source>
        <dbReference type="PROSITE-ProRule" id="PRU00433"/>
    </source>
</evidence>
<keyword evidence="5" id="KW-1133">Transmembrane helix</keyword>
<feature type="transmembrane region" description="Helical" evidence="5">
    <location>
        <begin position="5"/>
        <end position="25"/>
    </location>
</feature>
<gene>
    <name evidence="7" type="ORF">DQQ10_13985</name>
</gene>
<name>A0A364Y1H5_9BACT</name>
<evidence type="ECO:0000259" key="6">
    <source>
        <dbReference type="PROSITE" id="PS51007"/>
    </source>
</evidence>
<evidence type="ECO:0000256" key="3">
    <source>
        <dbReference type="ARBA" id="ARBA00023004"/>
    </source>
</evidence>
<dbReference type="PANTHER" id="PTHR35008">
    <property type="entry name" value="BLL4482 PROTEIN-RELATED"/>
    <property type="match status" value="1"/>
</dbReference>
<feature type="domain" description="Cytochrome c" evidence="6">
    <location>
        <begin position="198"/>
        <end position="291"/>
    </location>
</feature>
<evidence type="ECO:0000256" key="2">
    <source>
        <dbReference type="ARBA" id="ARBA00022723"/>
    </source>
</evidence>
<comment type="caution">
    <text evidence="7">The sequence shown here is derived from an EMBL/GenBank/DDBJ whole genome shotgun (WGS) entry which is preliminary data.</text>
</comment>
<dbReference type="SUPFAM" id="SSF46626">
    <property type="entry name" value="Cytochrome c"/>
    <property type="match status" value="2"/>
</dbReference>
<dbReference type="RefSeq" id="WP_112747492.1">
    <property type="nucleotide sequence ID" value="NZ_QMFY01000006.1"/>
</dbReference>
<keyword evidence="8" id="KW-1185">Reference proteome</keyword>
<dbReference type="AlphaFoldDB" id="A0A364Y1H5"/>
<dbReference type="InterPro" id="IPR036909">
    <property type="entry name" value="Cyt_c-like_dom_sf"/>
</dbReference>
<evidence type="ECO:0000256" key="1">
    <source>
        <dbReference type="ARBA" id="ARBA00022617"/>
    </source>
</evidence>
<dbReference type="GO" id="GO:0009055">
    <property type="term" value="F:electron transfer activity"/>
    <property type="evidence" value="ECO:0007669"/>
    <property type="project" value="InterPro"/>
</dbReference>
<dbReference type="PROSITE" id="PS51007">
    <property type="entry name" value="CYTC"/>
    <property type="match status" value="2"/>
</dbReference>
<proteinExistence type="predicted"/>
<dbReference type="OrthoDB" id="9809720at2"/>
<organism evidence="7 8">
    <name type="scientific">Pseudochryseolinea flava</name>
    <dbReference type="NCBI Taxonomy" id="2059302"/>
    <lineage>
        <taxon>Bacteria</taxon>
        <taxon>Pseudomonadati</taxon>
        <taxon>Bacteroidota</taxon>
        <taxon>Cytophagia</taxon>
        <taxon>Cytophagales</taxon>
        <taxon>Fulvivirgaceae</taxon>
        <taxon>Pseudochryseolinea</taxon>
    </lineage>
</organism>
<evidence type="ECO:0000313" key="8">
    <source>
        <dbReference type="Proteomes" id="UP000251889"/>
    </source>
</evidence>
<dbReference type="PANTHER" id="PTHR35008:SF4">
    <property type="entry name" value="BLL4482 PROTEIN"/>
    <property type="match status" value="1"/>
</dbReference>
<dbReference type="GO" id="GO:0046872">
    <property type="term" value="F:metal ion binding"/>
    <property type="evidence" value="ECO:0007669"/>
    <property type="project" value="UniProtKB-KW"/>
</dbReference>
<keyword evidence="5" id="KW-0812">Transmembrane</keyword>
<evidence type="ECO:0000256" key="5">
    <source>
        <dbReference type="SAM" id="Phobius"/>
    </source>
</evidence>
<feature type="domain" description="Cytochrome c" evidence="6">
    <location>
        <begin position="53"/>
        <end position="152"/>
    </location>
</feature>
<keyword evidence="2 4" id="KW-0479">Metal-binding</keyword>
<dbReference type="Pfam" id="PF13442">
    <property type="entry name" value="Cytochrome_CBB3"/>
    <property type="match status" value="1"/>
</dbReference>
<reference evidence="7 8" key="1">
    <citation type="submission" date="2018-06" db="EMBL/GenBank/DDBJ databases">
        <title>Chryseolinea flavus sp. nov., a member of the phylum Bacteroidetes isolated from soil.</title>
        <authorList>
            <person name="Li Y."/>
            <person name="Wang J."/>
        </authorList>
    </citation>
    <scope>NUCLEOTIDE SEQUENCE [LARGE SCALE GENOMIC DNA]</scope>
    <source>
        <strain evidence="7 8">SDU1-6</strain>
    </source>
</reference>
<keyword evidence="1 4" id="KW-0349">Heme</keyword>
<accession>A0A364Y1H5</accession>
<dbReference type="Gene3D" id="1.10.760.10">
    <property type="entry name" value="Cytochrome c-like domain"/>
    <property type="match status" value="2"/>
</dbReference>
<dbReference type="InterPro" id="IPR009056">
    <property type="entry name" value="Cyt_c-like_dom"/>
</dbReference>
<keyword evidence="5" id="KW-0472">Membrane</keyword>
<sequence>MLKKILRVTGIVLGSIVVLAIGYYVKVCISVNNRHTKTYTVTPQVVNIPTDSASYALGGRLIKAKGCTDCHGDDMGGKNFIDDPALGLIVARNLTKGKGGLPQDYSTADWVLALKHGLDRDHKPLIIMPAHEYTMLSEQDMGSIIAYCQTLPNVDRELEESSIGPLGNILTDAGKIALFPAEAIDHNRTLTKEVVPAVTVAYGEYVAVACQGCHRKNMKGGEPVAPGFPVVADISSTGHPANWTDEQFIATLRTGKTPEGKVLNPKEMPWTMTKELTDVELKALHLYLKSI</sequence>
<protein>
    <submittedName>
        <fullName evidence="7">Cytochrome c</fullName>
    </submittedName>
</protein>
<dbReference type="InterPro" id="IPR051459">
    <property type="entry name" value="Cytochrome_c-type_DH"/>
</dbReference>
<dbReference type="Proteomes" id="UP000251889">
    <property type="component" value="Unassembled WGS sequence"/>
</dbReference>
<keyword evidence="3 4" id="KW-0408">Iron</keyword>
<dbReference type="EMBL" id="QMFY01000006">
    <property type="protein sequence ID" value="RAW00691.1"/>
    <property type="molecule type" value="Genomic_DNA"/>
</dbReference>